<dbReference type="GO" id="GO:0061575">
    <property type="term" value="F:cyclin-dependent protein serine/threonine kinase activator activity"/>
    <property type="evidence" value="ECO:0007669"/>
    <property type="project" value="InterPro"/>
</dbReference>
<dbReference type="InterPro" id="IPR004944">
    <property type="entry name" value="CDK5_activator"/>
</dbReference>
<dbReference type="OrthoDB" id="7676799at2759"/>
<feature type="compositionally biased region" description="Low complexity" evidence="2">
    <location>
        <begin position="119"/>
        <end position="135"/>
    </location>
</feature>
<feature type="region of interest" description="Disordered" evidence="2">
    <location>
        <begin position="97"/>
        <end position="135"/>
    </location>
</feature>
<dbReference type="GO" id="GO:0016533">
    <property type="term" value="C:protein kinase 5 complex"/>
    <property type="evidence" value="ECO:0007669"/>
    <property type="project" value="InterPro"/>
</dbReference>
<dbReference type="EMBL" id="CAAALY010270495">
    <property type="protein sequence ID" value="VEL41669.1"/>
    <property type="molecule type" value="Genomic_DNA"/>
</dbReference>
<gene>
    <name evidence="3" type="ORF">PXEA_LOCUS35109</name>
</gene>
<comment type="similarity">
    <text evidence="1">Belongs to the cyclin-dependent kinase 5 activator family.</text>
</comment>
<reference evidence="3" key="1">
    <citation type="submission" date="2018-11" db="EMBL/GenBank/DDBJ databases">
        <authorList>
            <consortium name="Pathogen Informatics"/>
        </authorList>
    </citation>
    <scope>NUCLEOTIDE SEQUENCE</scope>
</reference>
<dbReference type="Proteomes" id="UP000784294">
    <property type="component" value="Unassembled WGS sequence"/>
</dbReference>
<sequence>TATATATATASDAKGESVDVVGNSTISAEERNAFWSRCLSIINLKTAEMLRINSDPLCFTEYFAELKSHGPSFTNPNVRLASGIKATDRLHSRLHLIRQDSREDEPSSAGCCPRRLPATRSSCSSSTPSRLVRPD</sequence>
<dbReference type="Pfam" id="PF03261">
    <property type="entry name" value="CDK5_activator"/>
    <property type="match status" value="1"/>
</dbReference>
<protein>
    <submittedName>
        <fullName evidence="3">Uncharacterized protein</fullName>
    </submittedName>
</protein>
<proteinExistence type="inferred from homology"/>
<evidence type="ECO:0000256" key="2">
    <source>
        <dbReference type="SAM" id="MobiDB-lite"/>
    </source>
</evidence>
<dbReference type="AlphaFoldDB" id="A0A448XPC3"/>
<dbReference type="SUPFAM" id="SSF47954">
    <property type="entry name" value="Cyclin-like"/>
    <property type="match status" value="1"/>
</dbReference>
<dbReference type="Gene3D" id="1.10.472.10">
    <property type="entry name" value="Cyclin-like"/>
    <property type="match status" value="1"/>
</dbReference>
<name>A0A448XPC3_9PLAT</name>
<evidence type="ECO:0000256" key="1">
    <source>
        <dbReference type="ARBA" id="ARBA00010175"/>
    </source>
</evidence>
<comment type="caution">
    <text evidence="3">The sequence shown here is derived from an EMBL/GenBank/DDBJ whole genome shotgun (WGS) entry which is preliminary data.</text>
</comment>
<dbReference type="InterPro" id="IPR036915">
    <property type="entry name" value="Cyclin-like_sf"/>
</dbReference>
<organism evidence="3 4">
    <name type="scientific">Protopolystoma xenopodis</name>
    <dbReference type="NCBI Taxonomy" id="117903"/>
    <lineage>
        <taxon>Eukaryota</taxon>
        <taxon>Metazoa</taxon>
        <taxon>Spiralia</taxon>
        <taxon>Lophotrochozoa</taxon>
        <taxon>Platyhelminthes</taxon>
        <taxon>Monogenea</taxon>
        <taxon>Polyopisthocotylea</taxon>
        <taxon>Polystomatidea</taxon>
        <taxon>Polystomatidae</taxon>
        <taxon>Protopolystoma</taxon>
    </lineage>
</organism>
<evidence type="ECO:0000313" key="3">
    <source>
        <dbReference type="EMBL" id="VEL41669.1"/>
    </source>
</evidence>
<evidence type="ECO:0000313" key="4">
    <source>
        <dbReference type="Proteomes" id="UP000784294"/>
    </source>
</evidence>
<accession>A0A448XPC3</accession>
<feature type="non-terminal residue" evidence="3">
    <location>
        <position position="135"/>
    </location>
</feature>
<keyword evidence="4" id="KW-1185">Reference proteome</keyword>